<evidence type="ECO:0000313" key="11">
    <source>
        <dbReference type="Proteomes" id="UP001501536"/>
    </source>
</evidence>
<evidence type="ECO:0000313" key="10">
    <source>
        <dbReference type="EMBL" id="GAA3711674.1"/>
    </source>
</evidence>
<dbReference type="SUPFAM" id="SSF81345">
    <property type="entry name" value="ABC transporter involved in vitamin B12 uptake, BtuC"/>
    <property type="match status" value="1"/>
</dbReference>
<dbReference type="PANTHER" id="PTHR30472:SF24">
    <property type="entry name" value="FERRIC ENTEROBACTIN TRANSPORT SYSTEM PERMEASE PROTEIN FEPG"/>
    <property type="match status" value="1"/>
</dbReference>
<keyword evidence="3" id="KW-0813">Transport</keyword>
<keyword evidence="11" id="KW-1185">Reference proteome</keyword>
<comment type="caution">
    <text evidence="10">The sequence shown here is derived from an EMBL/GenBank/DDBJ whole genome shotgun (WGS) entry which is preliminary data.</text>
</comment>
<feature type="transmembrane region" description="Helical" evidence="9">
    <location>
        <begin position="54"/>
        <end position="75"/>
    </location>
</feature>
<sequence>MTAPVTEAARAPRPPHHDAPEGPAEARQEPAAVPSGRPQPSAPAAERRRRRLRWAAVVVVLAAAVAGLYLLTLMAGRQFHSLPEVVAVALGHDVEGATFVVGRLRLPRASLALVAGLSFGLAGVSFQTLLRNPLASPDVIGISAGASTAAVVGIVWFGVSGTGLASIAVVAALAVAAAIYGLARRGGAAGTRLILIGIGAAAMLESLTLYALSKAGSWDLQEATRWLAGSLNGATWDRVLPVALAFVLLAPVLLAQGRALTALALGDDAAAGLGVAVPRTRVTVILVAVALVAFATASTGPIAFVAFLAGPIAAGLVGPGRSLLLPAALVGAALVLGADFAGQHLFATRYPVGVVTGVLGAPFLVYLIVRSNRAGAM</sequence>
<keyword evidence="4" id="KW-1003">Cell membrane</keyword>
<evidence type="ECO:0000256" key="5">
    <source>
        <dbReference type="ARBA" id="ARBA00022692"/>
    </source>
</evidence>
<reference evidence="11" key="1">
    <citation type="journal article" date="2019" name="Int. J. Syst. Evol. Microbiol.">
        <title>The Global Catalogue of Microorganisms (GCM) 10K type strain sequencing project: providing services to taxonomists for standard genome sequencing and annotation.</title>
        <authorList>
            <consortium name="The Broad Institute Genomics Platform"/>
            <consortium name="The Broad Institute Genome Sequencing Center for Infectious Disease"/>
            <person name="Wu L."/>
            <person name="Ma J."/>
        </authorList>
    </citation>
    <scope>NUCLEOTIDE SEQUENCE [LARGE SCALE GENOMIC DNA]</scope>
    <source>
        <strain evidence="11">JCM 16961</strain>
    </source>
</reference>
<dbReference type="PANTHER" id="PTHR30472">
    <property type="entry name" value="FERRIC ENTEROBACTIN TRANSPORT SYSTEM PERMEASE PROTEIN"/>
    <property type="match status" value="1"/>
</dbReference>
<dbReference type="CDD" id="cd06550">
    <property type="entry name" value="TM_ABC_iron-siderophores_like"/>
    <property type="match status" value="1"/>
</dbReference>
<accession>A0ABP7DXS6</accession>
<evidence type="ECO:0000256" key="7">
    <source>
        <dbReference type="ARBA" id="ARBA00023136"/>
    </source>
</evidence>
<dbReference type="Pfam" id="PF01032">
    <property type="entry name" value="FecCD"/>
    <property type="match status" value="1"/>
</dbReference>
<evidence type="ECO:0000256" key="8">
    <source>
        <dbReference type="SAM" id="MobiDB-lite"/>
    </source>
</evidence>
<dbReference type="InterPro" id="IPR000522">
    <property type="entry name" value="ABC_transptr_permease_BtuC"/>
</dbReference>
<feature type="transmembrane region" description="Helical" evidence="9">
    <location>
        <begin position="164"/>
        <end position="182"/>
    </location>
</feature>
<gene>
    <name evidence="10" type="ORF">GCM10022377_26350</name>
</gene>
<dbReference type="RefSeq" id="WP_344885594.1">
    <property type="nucleotide sequence ID" value="NZ_BAABCJ010000007.1"/>
</dbReference>
<evidence type="ECO:0000256" key="2">
    <source>
        <dbReference type="ARBA" id="ARBA00007935"/>
    </source>
</evidence>
<organism evidence="10 11">
    <name type="scientific">Zhihengliuella alba</name>
    <dbReference type="NCBI Taxonomy" id="547018"/>
    <lineage>
        <taxon>Bacteria</taxon>
        <taxon>Bacillati</taxon>
        <taxon>Actinomycetota</taxon>
        <taxon>Actinomycetes</taxon>
        <taxon>Micrococcales</taxon>
        <taxon>Micrococcaceae</taxon>
        <taxon>Zhihengliuella</taxon>
    </lineage>
</organism>
<name>A0ABP7DXS6_9MICC</name>
<evidence type="ECO:0000256" key="4">
    <source>
        <dbReference type="ARBA" id="ARBA00022475"/>
    </source>
</evidence>
<evidence type="ECO:0000256" key="1">
    <source>
        <dbReference type="ARBA" id="ARBA00004651"/>
    </source>
</evidence>
<dbReference type="Gene3D" id="1.10.3470.10">
    <property type="entry name" value="ABC transporter involved in vitamin B12 uptake, BtuC"/>
    <property type="match status" value="1"/>
</dbReference>
<keyword evidence="6 9" id="KW-1133">Transmembrane helix</keyword>
<evidence type="ECO:0000256" key="6">
    <source>
        <dbReference type="ARBA" id="ARBA00022989"/>
    </source>
</evidence>
<protein>
    <submittedName>
        <fullName evidence="10">Iron chelate uptake ABC transporter family permease subunit</fullName>
    </submittedName>
</protein>
<evidence type="ECO:0000256" key="3">
    <source>
        <dbReference type="ARBA" id="ARBA00022448"/>
    </source>
</evidence>
<dbReference type="InterPro" id="IPR037294">
    <property type="entry name" value="ABC_BtuC-like"/>
</dbReference>
<keyword evidence="7 9" id="KW-0472">Membrane</keyword>
<dbReference type="Proteomes" id="UP001501536">
    <property type="component" value="Unassembled WGS sequence"/>
</dbReference>
<proteinExistence type="inferred from homology"/>
<feature type="transmembrane region" description="Helical" evidence="9">
    <location>
        <begin position="350"/>
        <end position="369"/>
    </location>
</feature>
<comment type="similarity">
    <text evidence="2">Belongs to the binding-protein-dependent transport system permease family. FecCD subfamily.</text>
</comment>
<feature type="transmembrane region" description="Helical" evidence="9">
    <location>
        <begin position="233"/>
        <end position="253"/>
    </location>
</feature>
<keyword evidence="5 9" id="KW-0812">Transmembrane</keyword>
<feature type="region of interest" description="Disordered" evidence="8">
    <location>
        <begin position="1"/>
        <end position="46"/>
    </location>
</feature>
<evidence type="ECO:0000256" key="9">
    <source>
        <dbReference type="SAM" id="Phobius"/>
    </source>
</evidence>
<feature type="compositionally biased region" description="Basic and acidic residues" evidence="8">
    <location>
        <begin position="15"/>
        <end position="28"/>
    </location>
</feature>
<feature type="transmembrane region" description="Helical" evidence="9">
    <location>
        <begin position="284"/>
        <end position="310"/>
    </location>
</feature>
<feature type="transmembrane region" description="Helical" evidence="9">
    <location>
        <begin position="109"/>
        <end position="130"/>
    </location>
</feature>
<feature type="transmembrane region" description="Helical" evidence="9">
    <location>
        <begin position="139"/>
        <end position="158"/>
    </location>
</feature>
<dbReference type="EMBL" id="BAABCJ010000007">
    <property type="protein sequence ID" value="GAA3711674.1"/>
    <property type="molecule type" value="Genomic_DNA"/>
</dbReference>
<feature type="transmembrane region" description="Helical" evidence="9">
    <location>
        <begin position="194"/>
        <end position="213"/>
    </location>
</feature>
<comment type="subcellular location">
    <subcellularLocation>
        <location evidence="1">Cell membrane</location>
        <topology evidence="1">Multi-pass membrane protein</topology>
    </subcellularLocation>
</comment>